<dbReference type="AlphaFoldDB" id="A0AAW2VEK1"/>
<dbReference type="InterPro" id="IPR029472">
    <property type="entry name" value="Copia-like_N"/>
</dbReference>
<name>A0AAW2VEK1_9LAMI</name>
<dbReference type="Pfam" id="PF14244">
    <property type="entry name" value="Retrotran_gag_3"/>
    <property type="match status" value="1"/>
</dbReference>
<sequence>MASGSSTVPEMSAARGDMVKSKVQVTDQSSMVMISAPLNGNNWLSWSQSVRIALEGRDKLGFIDGTCLMPAEGTVELRQWGITDSMVRTWILNTISKEIVNAYLYASSTRSLWLELETRYGECDGPLLYKIQRAINSMTQGNLSVTTYFTNMKQLWDELMSLMPPAMCTCGMHMRIE</sequence>
<comment type="caution">
    <text evidence="2">The sequence shown here is derived from an EMBL/GenBank/DDBJ whole genome shotgun (WGS) entry which is preliminary data.</text>
</comment>
<evidence type="ECO:0000313" key="2">
    <source>
        <dbReference type="EMBL" id="KAL0427370.1"/>
    </source>
</evidence>
<dbReference type="EMBL" id="JACGWN010000010">
    <property type="protein sequence ID" value="KAL0427370.1"/>
    <property type="molecule type" value="Genomic_DNA"/>
</dbReference>
<dbReference type="PANTHER" id="PTHR37610:SF40">
    <property type="entry name" value="OS01G0909600 PROTEIN"/>
    <property type="match status" value="1"/>
</dbReference>
<accession>A0AAW2VEK1</accession>
<gene>
    <name evidence="2" type="ORF">Slati_2911800</name>
</gene>
<feature type="domain" description="Retrotransposon Copia-like N-terminal" evidence="1">
    <location>
        <begin position="26"/>
        <end position="71"/>
    </location>
</feature>
<reference evidence="2" key="2">
    <citation type="journal article" date="2024" name="Plant">
        <title>Genomic evolution and insights into agronomic trait innovations of Sesamum species.</title>
        <authorList>
            <person name="Miao H."/>
            <person name="Wang L."/>
            <person name="Qu L."/>
            <person name="Liu H."/>
            <person name="Sun Y."/>
            <person name="Le M."/>
            <person name="Wang Q."/>
            <person name="Wei S."/>
            <person name="Zheng Y."/>
            <person name="Lin W."/>
            <person name="Duan Y."/>
            <person name="Cao H."/>
            <person name="Xiong S."/>
            <person name="Wang X."/>
            <person name="Wei L."/>
            <person name="Li C."/>
            <person name="Ma Q."/>
            <person name="Ju M."/>
            <person name="Zhao R."/>
            <person name="Li G."/>
            <person name="Mu C."/>
            <person name="Tian Q."/>
            <person name="Mei H."/>
            <person name="Zhang T."/>
            <person name="Gao T."/>
            <person name="Zhang H."/>
        </authorList>
    </citation>
    <scope>NUCLEOTIDE SEQUENCE</scope>
    <source>
        <strain evidence="2">KEN1</strain>
    </source>
</reference>
<proteinExistence type="predicted"/>
<protein>
    <recommendedName>
        <fullName evidence="1">Retrotransposon Copia-like N-terminal domain-containing protein</fullName>
    </recommendedName>
</protein>
<reference evidence="2" key="1">
    <citation type="submission" date="2020-06" db="EMBL/GenBank/DDBJ databases">
        <authorList>
            <person name="Li T."/>
            <person name="Hu X."/>
            <person name="Zhang T."/>
            <person name="Song X."/>
            <person name="Zhang H."/>
            <person name="Dai N."/>
            <person name="Sheng W."/>
            <person name="Hou X."/>
            <person name="Wei L."/>
        </authorList>
    </citation>
    <scope>NUCLEOTIDE SEQUENCE</scope>
    <source>
        <strain evidence="2">KEN1</strain>
        <tissue evidence="2">Leaf</tissue>
    </source>
</reference>
<evidence type="ECO:0000259" key="1">
    <source>
        <dbReference type="Pfam" id="PF14244"/>
    </source>
</evidence>
<organism evidence="2">
    <name type="scientific">Sesamum latifolium</name>
    <dbReference type="NCBI Taxonomy" id="2727402"/>
    <lineage>
        <taxon>Eukaryota</taxon>
        <taxon>Viridiplantae</taxon>
        <taxon>Streptophyta</taxon>
        <taxon>Embryophyta</taxon>
        <taxon>Tracheophyta</taxon>
        <taxon>Spermatophyta</taxon>
        <taxon>Magnoliopsida</taxon>
        <taxon>eudicotyledons</taxon>
        <taxon>Gunneridae</taxon>
        <taxon>Pentapetalae</taxon>
        <taxon>asterids</taxon>
        <taxon>lamiids</taxon>
        <taxon>Lamiales</taxon>
        <taxon>Pedaliaceae</taxon>
        <taxon>Sesamum</taxon>
    </lineage>
</organism>
<dbReference type="PANTHER" id="PTHR37610">
    <property type="entry name" value="CCHC-TYPE DOMAIN-CONTAINING PROTEIN"/>
    <property type="match status" value="1"/>
</dbReference>